<dbReference type="Proteomes" id="UP001592581">
    <property type="component" value="Unassembled WGS sequence"/>
</dbReference>
<dbReference type="Pfam" id="PF03816">
    <property type="entry name" value="LytR_cpsA_psr"/>
    <property type="match status" value="1"/>
</dbReference>
<sequence>MTGHSAGRRDRDPAPVPGGRAAARNGRKGGHRKALKVTAMVTGGLLVVGVGGAYYEYRRLDGNLATASLTQGDNPGSAGTEKADAFGRTPINILVMGSDGRLTAADCKLGGDCGSGGGERADVEMVVHISADRSSATVMSIPRDLETALPACTDSQNHTSTGARTDMVNSALNWGPSCQVAAVHQLTGIPIDHFVKLTFSGVVTMSDAVGGVNLCVSNDVYDPDSHLKLAKGTHTLKGVAALEFVRTRHGFGDGSDLGRTYAQHLFLSSMISRMKSAGTLTDPVAVLNLADAATKALTVDTGLGSVAKLTSLALDLSKVPTSRITFTTMQTEPDPSNTSRVVIAPGAQTLFDTIANDQSLTAAATASPPIAKAPATAPTTTVAIDTNTVAVEVENGTGITGRAGAVAASLISKGYSRQTFAATGSAAPSTTLSYPADRSAEAQAVARTLGLQSSALRQGTGSRIVLTIGADWRSGLTFPGSGTTPSAADTKAALANAHAQAADDTKGCAQVSTYNDVVTLPGYGSMSPTRAYALSPGVPDSAP</sequence>
<dbReference type="InterPro" id="IPR004474">
    <property type="entry name" value="LytR_CpsA_psr"/>
</dbReference>
<keyword evidence="7" id="KW-1185">Reference proteome</keyword>
<gene>
    <name evidence="6" type="ORF">ABUW04_29325</name>
</gene>
<name>A0ABV6XWB1_9ACTN</name>
<accession>A0ABV6XWB1</accession>
<dbReference type="PANTHER" id="PTHR33392">
    <property type="entry name" value="POLYISOPRENYL-TEICHOIC ACID--PEPTIDOGLYCAN TEICHOIC ACID TRANSFERASE TAGU"/>
    <property type="match status" value="1"/>
</dbReference>
<dbReference type="EMBL" id="JBEUKS010000012">
    <property type="protein sequence ID" value="MFC1442363.1"/>
    <property type="molecule type" value="Genomic_DNA"/>
</dbReference>
<evidence type="ECO:0000256" key="3">
    <source>
        <dbReference type="SAM" id="Phobius"/>
    </source>
</evidence>
<dbReference type="Gene3D" id="3.40.630.190">
    <property type="entry name" value="LCP protein"/>
    <property type="match status" value="1"/>
</dbReference>
<keyword evidence="3" id="KW-0812">Transmembrane</keyword>
<evidence type="ECO:0000259" key="4">
    <source>
        <dbReference type="Pfam" id="PF03816"/>
    </source>
</evidence>
<evidence type="ECO:0000256" key="2">
    <source>
        <dbReference type="SAM" id="MobiDB-lite"/>
    </source>
</evidence>
<comment type="caution">
    <text evidence="6">The sequence shown here is derived from an EMBL/GenBank/DDBJ whole genome shotgun (WGS) entry which is preliminary data.</text>
</comment>
<dbReference type="PANTHER" id="PTHR33392:SF6">
    <property type="entry name" value="POLYISOPRENYL-TEICHOIC ACID--PEPTIDOGLYCAN TEICHOIC ACID TRANSFERASE TAGU"/>
    <property type="match status" value="1"/>
</dbReference>
<dbReference type="Gene3D" id="3.30.70.2390">
    <property type="match status" value="1"/>
</dbReference>
<evidence type="ECO:0000313" key="6">
    <source>
        <dbReference type="EMBL" id="MFC1442363.1"/>
    </source>
</evidence>
<dbReference type="InterPro" id="IPR050922">
    <property type="entry name" value="LytR/CpsA/Psr_CW_biosynth"/>
</dbReference>
<protein>
    <submittedName>
        <fullName evidence="6">LCP family protein</fullName>
    </submittedName>
</protein>
<evidence type="ECO:0000313" key="7">
    <source>
        <dbReference type="Proteomes" id="UP001592581"/>
    </source>
</evidence>
<dbReference type="InterPro" id="IPR027381">
    <property type="entry name" value="LytR/CpsA/Psr_C"/>
</dbReference>
<dbReference type="Pfam" id="PF13399">
    <property type="entry name" value="LytR_C"/>
    <property type="match status" value="1"/>
</dbReference>
<comment type="similarity">
    <text evidence="1">Belongs to the LytR/CpsA/Psr (LCP) family.</text>
</comment>
<keyword evidence="3" id="KW-1133">Transmembrane helix</keyword>
<dbReference type="NCBIfam" id="TIGR00350">
    <property type="entry name" value="lytR_cpsA_psr"/>
    <property type="match status" value="1"/>
</dbReference>
<proteinExistence type="inferred from homology"/>
<feature type="transmembrane region" description="Helical" evidence="3">
    <location>
        <begin position="34"/>
        <end position="55"/>
    </location>
</feature>
<reference evidence="6 7" key="1">
    <citation type="submission" date="2024-06" db="EMBL/GenBank/DDBJ databases">
        <authorList>
            <person name="Lee S.D."/>
        </authorList>
    </citation>
    <scope>NUCLEOTIDE SEQUENCE [LARGE SCALE GENOMIC DNA]</scope>
    <source>
        <strain evidence="6 7">N1-10</strain>
    </source>
</reference>
<feature type="region of interest" description="Disordered" evidence="2">
    <location>
        <begin position="1"/>
        <end position="33"/>
    </location>
</feature>
<evidence type="ECO:0000256" key="1">
    <source>
        <dbReference type="ARBA" id="ARBA00006068"/>
    </source>
</evidence>
<keyword evidence="3" id="KW-0472">Membrane</keyword>
<feature type="domain" description="Cell envelope-related transcriptional attenuator" evidence="4">
    <location>
        <begin position="120"/>
        <end position="276"/>
    </location>
</feature>
<feature type="domain" description="LytR/CpsA/Psr regulator C-terminal" evidence="5">
    <location>
        <begin position="388"/>
        <end position="472"/>
    </location>
</feature>
<evidence type="ECO:0000259" key="5">
    <source>
        <dbReference type="Pfam" id="PF13399"/>
    </source>
</evidence>
<organism evidence="6 7">
    <name type="scientific">Streptacidiphilus jeojiensis</name>
    <dbReference type="NCBI Taxonomy" id="3229225"/>
    <lineage>
        <taxon>Bacteria</taxon>
        <taxon>Bacillati</taxon>
        <taxon>Actinomycetota</taxon>
        <taxon>Actinomycetes</taxon>
        <taxon>Kitasatosporales</taxon>
        <taxon>Streptomycetaceae</taxon>
        <taxon>Streptacidiphilus</taxon>
    </lineage>
</organism>
<dbReference type="RefSeq" id="WP_380567418.1">
    <property type="nucleotide sequence ID" value="NZ_JBEUKS010000012.1"/>
</dbReference>